<dbReference type="EMBL" id="CAXDID020000235">
    <property type="protein sequence ID" value="CAL6061573.1"/>
    <property type="molecule type" value="Genomic_DNA"/>
</dbReference>
<feature type="compositionally biased region" description="Basic and acidic residues" evidence="1">
    <location>
        <begin position="1"/>
        <end position="17"/>
    </location>
</feature>
<evidence type="ECO:0000313" key="4">
    <source>
        <dbReference type="Proteomes" id="UP001642409"/>
    </source>
</evidence>
<comment type="caution">
    <text evidence="2">The sequence shown here is derived from an EMBL/GenBank/DDBJ whole genome shotgun (WGS) entry which is preliminary data.</text>
</comment>
<accession>A0AA86NED4</accession>
<dbReference type="AlphaFoldDB" id="A0AA86NED4"/>
<feature type="region of interest" description="Disordered" evidence="1">
    <location>
        <begin position="1"/>
        <end position="35"/>
    </location>
</feature>
<gene>
    <name evidence="3" type="ORF">HINF_LOCUS49774</name>
    <name evidence="2" type="ORF">HINF_LOCUS5857</name>
</gene>
<evidence type="ECO:0000313" key="2">
    <source>
        <dbReference type="EMBL" id="CAI9918212.1"/>
    </source>
</evidence>
<dbReference type="Proteomes" id="UP001642409">
    <property type="component" value="Unassembled WGS sequence"/>
</dbReference>
<evidence type="ECO:0000256" key="1">
    <source>
        <dbReference type="SAM" id="MobiDB-lite"/>
    </source>
</evidence>
<protein>
    <submittedName>
        <fullName evidence="3">Hypothetical_protein</fullName>
    </submittedName>
</protein>
<feature type="compositionally biased region" description="Polar residues" evidence="1">
    <location>
        <begin position="18"/>
        <end position="35"/>
    </location>
</feature>
<reference evidence="2" key="1">
    <citation type="submission" date="2023-06" db="EMBL/GenBank/DDBJ databases">
        <authorList>
            <person name="Kurt Z."/>
        </authorList>
    </citation>
    <scope>NUCLEOTIDE SEQUENCE</scope>
</reference>
<evidence type="ECO:0000313" key="3">
    <source>
        <dbReference type="EMBL" id="CAL6061573.1"/>
    </source>
</evidence>
<dbReference type="EMBL" id="CATOUU010000153">
    <property type="protein sequence ID" value="CAI9918212.1"/>
    <property type="molecule type" value="Genomic_DNA"/>
</dbReference>
<organism evidence="2">
    <name type="scientific">Hexamita inflata</name>
    <dbReference type="NCBI Taxonomy" id="28002"/>
    <lineage>
        <taxon>Eukaryota</taxon>
        <taxon>Metamonada</taxon>
        <taxon>Diplomonadida</taxon>
        <taxon>Hexamitidae</taxon>
        <taxon>Hexamitinae</taxon>
        <taxon>Hexamita</taxon>
    </lineage>
</organism>
<keyword evidence="4" id="KW-1185">Reference proteome</keyword>
<name>A0AA86NED4_9EUKA</name>
<sequence>MTDNKDDHKNSKLENKSFSKSQSTKQIQNQINYTPKTRAYNKIITQMQIEVDFICKHNGSTDSSILSSQGSTQMDTIHQIDLTFPLTLNNQQRKPRIVTRRFRPHHE</sequence>
<reference evidence="3 4" key="2">
    <citation type="submission" date="2024-07" db="EMBL/GenBank/DDBJ databases">
        <authorList>
            <person name="Akdeniz Z."/>
        </authorList>
    </citation>
    <scope>NUCLEOTIDE SEQUENCE [LARGE SCALE GENOMIC DNA]</scope>
</reference>
<proteinExistence type="predicted"/>